<gene>
    <name evidence="1" type="ORF">X975_23025</name>
</gene>
<dbReference type="EMBL" id="KK115465">
    <property type="protein sequence ID" value="KFM65168.1"/>
    <property type="molecule type" value="Genomic_DNA"/>
</dbReference>
<proteinExistence type="predicted"/>
<evidence type="ECO:0000313" key="1">
    <source>
        <dbReference type="EMBL" id="KFM65168.1"/>
    </source>
</evidence>
<reference evidence="1 2" key="1">
    <citation type="submission" date="2013-11" db="EMBL/GenBank/DDBJ databases">
        <title>Genome sequencing of Stegodyphus mimosarum.</title>
        <authorList>
            <person name="Bechsgaard J."/>
        </authorList>
    </citation>
    <scope>NUCLEOTIDE SEQUENCE [LARGE SCALE GENOMIC DNA]</scope>
</reference>
<feature type="non-terminal residue" evidence="1">
    <location>
        <position position="75"/>
    </location>
</feature>
<protein>
    <submittedName>
        <fullName evidence="1">Uncharacterized protein</fullName>
    </submittedName>
</protein>
<name>A0A087TJ79_STEMI</name>
<organism evidence="1 2">
    <name type="scientific">Stegodyphus mimosarum</name>
    <name type="common">African social velvet spider</name>
    <dbReference type="NCBI Taxonomy" id="407821"/>
    <lineage>
        <taxon>Eukaryota</taxon>
        <taxon>Metazoa</taxon>
        <taxon>Ecdysozoa</taxon>
        <taxon>Arthropoda</taxon>
        <taxon>Chelicerata</taxon>
        <taxon>Arachnida</taxon>
        <taxon>Araneae</taxon>
        <taxon>Araneomorphae</taxon>
        <taxon>Entelegynae</taxon>
        <taxon>Eresoidea</taxon>
        <taxon>Eresidae</taxon>
        <taxon>Stegodyphus</taxon>
    </lineage>
</organism>
<dbReference type="Proteomes" id="UP000054359">
    <property type="component" value="Unassembled WGS sequence"/>
</dbReference>
<dbReference type="AlphaFoldDB" id="A0A087TJ79"/>
<evidence type="ECO:0000313" key="2">
    <source>
        <dbReference type="Proteomes" id="UP000054359"/>
    </source>
</evidence>
<sequence length="75" mass="8644">MLISPKWKVQKSEKMESFFFGGGGNTFSIYIHQTSYSCHTFPITAGVQIYTTCTMKNHSNRAQKKLLSRFQIQAY</sequence>
<accession>A0A087TJ79</accession>
<keyword evidence="2" id="KW-1185">Reference proteome</keyword>